<gene>
    <name evidence="7" type="ORF">HCR_22800</name>
</gene>
<evidence type="ECO:0000259" key="6">
    <source>
        <dbReference type="PROSITE" id="PS51194"/>
    </source>
</evidence>
<dbReference type="Gene3D" id="3.40.50.300">
    <property type="entry name" value="P-loop containing nucleotide triphosphate hydrolases"/>
    <property type="match status" value="1"/>
</dbReference>
<dbReference type="InterPro" id="IPR014001">
    <property type="entry name" value="Helicase_ATP-bd"/>
</dbReference>
<evidence type="ECO:0000256" key="1">
    <source>
        <dbReference type="ARBA" id="ARBA00022741"/>
    </source>
</evidence>
<evidence type="ECO:0000256" key="4">
    <source>
        <dbReference type="ARBA" id="ARBA00022840"/>
    </source>
</evidence>
<evidence type="ECO:0000256" key="2">
    <source>
        <dbReference type="ARBA" id="ARBA00022801"/>
    </source>
</evidence>
<dbReference type="Proteomes" id="UP001321445">
    <property type="component" value="Plasmid pISO32_1"/>
</dbReference>
<accession>A0ABN6WZX7</accession>
<dbReference type="InterPro" id="IPR000330">
    <property type="entry name" value="SNF2_N"/>
</dbReference>
<evidence type="ECO:0000313" key="7">
    <source>
        <dbReference type="EMBL" id="BDY13967.1"/>
    </source>
</evidence>
<dbReference type="PANTHER" id="PTHR45766:SF6">
    <property type="entry name" value="SWI_SNF-RELATED MATRIX-ASSOCIATED ACTIN-DEPENDENT REGULATOR OF CHROMATIN SUBFAMILY A-LIKE PROTEIN 1"/>
    <property type="match status" value="1"/>
</dbReference>
<feature type="domain" description="Helicase ATP-binding" evidence="5">
    <location>
        <begin position="110"/>
        <end position="284"/>
    </location>
</feature>
<keyword evidence="1" id="KW-0547">Nucleotide-binding</keyword>
<feature type="domain" description="Helicase C-terminal" evidence="6">
    <location>
        <begin position="460"/>
        <end position="617"/>
    </location>
</feature>
<proteinExistence type="predicted"/>
<evidence type="ECO:0000259" key="5">
    <source>
        <dbReference type="PROSITE" id="PS51192"/>
    </source>
</evidence>
<dbReference type="CDD" id="cd18793">
    <property type="entry name" value="SF2_C_SNF"/>
    <property type="match status" value="1"/>
</dbReference>
<keyword evidence="8" id="KW-1185">Reference proteome</keyword>
<evidence type="ECO:0000313" key="8">
    <source>
        <dbReference type="Proteomes" id="UP001321445"/>
    </source>
</evidence>
<dbReference type="Gene3D" id="3.40.50.10810">
    <property type="entry name" value="Tandem AAA-ATPase domain"/>
    <property type="match status" value="1"/>
</dbReference>
<dbReference type="Pfam" id="PF00271">
    <property type="entry name" value="Helicase_C"/>
    <property type="match status" value="1"/>
</dbReference>
<dbReference type="SMART" id="SM00490">
    <property type="entry name" value="HELICc"/>
    <property type="match status" value="1"/>
</dbReference>
<protein>
    <submittedName>
        <fullName evidence="7">ATP-dependent helicase HepA</fullName>
    </submittedName>
</protein>
<dbReference type="PROSITE" id="PS51192">
    <property type="entry name" value="HELICASE_ATP_BIND_1"/>
    <property type="match status" value="1"/>
</dbReference>
<dbReference type="PANTHER" id="PTHR45766">
    <property type="entry name" value="DNA ANNEALING HELICASE AND ENDONUCLEASE ZRANB3 FAMILY MEMBER"/>
    <property type="match status" value="1"/>
</dbReference>
<dbReference type="SUPFAM" id="SSF52540">
    <property type="entry name" value="P-loop containing nucleoside triphosphate hydrolases"/>
    <property type="match status" value="1"/>
</dbReference>
<sequence length="930" mass="105884">MSVMFQPGSIVTARSREWIVLPNSTPEVLHLRPVGGSEFEATRLHIGLEKTPIRHAIFPWPSEEEVGPSYAALLLKDAMMLKMRSGAGPFRSFGNIAIEPRAYQLVPLMIAMKQETIRLLIADDVGIGKTIEAGLIVRELLDRGEIDRFTVLAPPHLCEQWQEELKNHFHIDATIVRTSTVGRLERSLPPGRSIFEAYPFTVVSLDYIKSDRRRDEFLRSCPKCVIVDEAHTCTQGSTRGRQKRYELLKDLSKTPDRHMILLTATPHSGDDAAFHNLLGLLDPVFRTLGEVDGAAKQELRQKLALHFVQRRRPDIEEWHDQNLFPEKLSAEVTYKLSGEWGKLFDDVLEYAREIVESVQDQSQHRQRLTWWAALALLRCVSSSPMAAVAALRTRIMAPEEDAEFEDEMAKRVLDGTEDDLSTEDIEPAAATDENREKLQDLMQQALALTTPSKDPKLKTLIKQLGELIDEGFRPVIFCRYIATAHYVADALKKKFKSCAVETVTGELTPKERQERVEALGMEPQPILVATDCLSEGINLQEYFTAVVHYDLSWNPTRHEQREGRVDRFGQKAKEVRTVMLYGQNNPIDGAVLDVILRKAESIKKELGILVPMPDDENRITQALMRAVLFKKRDNKQLTLELFDEDDELADLTTRWESAYEKAKQNRTIFAQRGLKPADILPEWEKSRAALGSEEEVERFVSRIAMALDAPLEKREKGDYSFYTHHLPETLRELLKTREIEGELRIDFHYPAKVGAGYIHRTSPLVTVLADYAAESALQEAWTPWIARASVYFTDAVEVKTTLALARLRTRLTLQRQDKEHTMLCEEMLTFEVGESLRILHHEEQKRYFDAEPVKNMPTPIQKRHLSSALKRVKAKDGDLDALAKERARILLEDHRRIRDASKARGSYSIAPVLPVDILGVIVLVPASKER</sequence>
<organism evidence="7 8">
    <name type="scientific">Hydrogenimonas cancrithermarum</name>
    <dbReference type="NCBI Taxonomy" id="2993563"/>
    <lineage>
        <taxon>Bacteria</taxon>
        <taxon>Pseudomonadati</taxon>
        <taxon>Campylobacterota</taxon>
        <taxon>Epsilonproteobacteria</taxon>
        <taxon>Campylobacterales</taxon>
        <taxon>Hydrogenimonadaceae</taxon>
        <taxon>Hydrogenimonas</taxon>
    </lineage>
</organism>
<dbReference type="SMART" id="SM00487">
    <property type="entry name" value="DEXDc"/>
    <property type="match status" value="1"/>
</dbReference>
<name>A0ABN6WZX7_9BACT</name>
<keyword evidence="4" id="KW-0067">ATP-binding</keyword>
<dbReference type="InterPro" id="IPR001650">
    <property type="entry name" value="Helicase_C-like"/>
</dbReference>
<dbReference type="InterPro" id="IPR057342">
    <property type="entry name" value="DEXDc_RapA"/>
</dbReference>
<dbReference type="CDD" id="cd18011">
    <property type="entry name" value="DEXDc_RapA"/>
    <property type="match status" value="1"/>
</dbReference>
<dbReference type="InterPro" id="IPR049730">
    <property type="entry name" value="SNF2/RAD54-like_C"/>
</dbReference>
<geneLocation type="plasmid" evidence="7 8">
    <name>pISO32_1</name>
</geneLocation>
<dbReference type="PROSITE" id="PS51194">
    <property type="entry name" value="HELICASE_CTER"/>
    <property type="match status" value="1"/>
</dbReference>
<dbReference type="RefSeq" id="WP_286338086.1">
    <property type="nucleotide sequence ID" value="NZ_AP027371.1"/>
</dbReference>
<keyword evidence="3 7" id="KW-0347">Helicase</keyword>
<keyword evidence="7" id="KW-0614">Plasmid</keyword>
<dbReference type="InterPro" id="IPR038718">
    <property type="entry name" value="SNF2-like_sf"/>
</dbReference>
<dbReference type="GO" id="GO:0004386">
    <property type="term" value="F:helicase activity"/>
    <property type="evidence" value="ECO:0007669"/>
    <property type="project" value="UniProtKB-KW"/>
</dbReference>
<dbReference type="EMBL" id="AP027371">
    <property type="protein sequence ID" value="BDY13967.1"/>
    <property type="molecule type" value="Genomic_DNA"/>
</dbReference>
<evidence type="ECO:0000256" key="3">
    <source>
        <dbReference type="ARBA" id="ARBA00022806"/>
    </source>
</evidence>
<dbReference type="InterPro" id="IPR027417">
    <property type="entry name" value="P-loop_NTPase"/>
</dbReference>
<keyword evidence="2" id="KW-0378">Hydrolase</keyword>
<dbReference type="Pfam" id="PF00176">
    <property type="entry name" value="SNF2-rel_dom"/>
    <property type="match status" value="1"/>
</dbReference>
<reference evidence="7 8" key="1">
    <citation type="submission" date="2023-03" db="EMBL/GenBank/DDBJ databases">
        <title>Description of Hydrogenimonas sp. ISO32.</title>
        <authorList>
            <person name="Mino S."/>
            <person name="Fukazawa S."/>
            <person name="Sawabe T."/>
        </authorList>
    </citation>
    <scope>NUCLEOTIDE SEQUENCE [LARGE SCALE GENOMIC DNA]</scope>
    <source>
        <strain evidence="7 8">ISO32</strain>
        <plasmid evidence="7 8">pISO32_1</plasmid>
    </source>
</reference>